<evidence type="ECO:0000313" key="3">
    <source>
        <dbReference type="EMBL" id="KAK0556821.1"/>
    </source>
</evidence>
<feature type="compositionally biased region" description="Polar residues" evidence="1">
    <location>
        <begin position="491"/>
        <end position="509"/>
    </location>
</feature>
<feature type="region of interest" description="Disordered" evidence="1">
    <location>
        <begin position="338"/>
        <end position="410"/>
    </location>
</feature>
<feature type="compositionally biased region" description="Polar residues" evidence="1">
    <location>
        <begin position="1"/>
        <end position="13"/>
    </location>
</feature>
<reference evidence="3" key="1">
    <citation type="journal article" date="2023" name="PhytoFront">
        <title>Draft Genome Resources of Seven Strains of Tilletia horrida, Causal Agent of Kernel Smut of Rice.</title>
        <authorList>
            <person name="Khanal S."/>
            <person name="Antony Babu S."/>
            <person name="Zhou X.G."/>
        </authorList>
    </citation>
    <scope>NUCLEOTIDE SEQUENCE</scope>
    <source>
        <strain evidence="3">TX6</strain>
    </source>
</reference>
<name>A0AAN6GX05_9BASI</name>
<dbReference type="GO" id="GO:0008270">
    <property type="term" value="F:zinc ion binding"/>
    <property type="evidence" value="ECO:0007669"/>
    <property type="project" value="InterPro"/>
</dbReference>
<sequence>MASSSAGRSGQAESSSGRQPSPPPQLISPADRADSDAEDAGDDSDESALILSAEDNDDQAESSTSRKRKKDGVLPASNEPASTSKARPTSAASSRKRKRVSRACDQCWVRKDKCDGAAPACSICARLSRDCTYTRPEKKRGPQQGVRGRLEAQCAALECVLGWILTCAEREARGEGSSSSNGGGGATRQNGGHPYGRSRASVTSQFSDEPKTEVPPGSLVRLLLQPASIATSAAWSPNLGLPPPDMSLSALAQHWRKSVLATYLTSPLAPSSPGLAIGLEGAAAVADGLDMGLAARQASGEAGLFGAPEEIDANVASFPQTGPDAFHQEWAVAAAAVASSEATGTSKSKTSMRPPGKTRRTLGPAPTPRQVVANPAAAFPPVSRGPPPRRPQRDELSDTSPDQNGAGRETMGISDVWASPTDLSVSLPTLSSFDRNHEQQQPTSHLGSRRQQHSESPVQQLPSPATDWVTSLHAEHQGLQQNSGGRVAPDVTSSSSTTLPATHSQQQLQDSWSAMFSSGTSVGASNGRAAGAVAILASSPSFMSPFDPATSSGPSNPMAHRESFSFTDPDAQALLYALGLSVGGVGDHGSTTDGVSPGMSQNTPSAGHVSRQSQTFLPVSNAFPTGTSGRSQDASPASMGGGGGGSLGHETAKRGQSQPSVDHLDAYISPWEALNIPVSTASDVAPPPPQAESYASKYLQSSVGSMQPFDDQAGAVASSDPAGRRITGPASAADSARANRLGSCPESSPSSATTSISAAAA</sequence>
<proteinExistence type="predicted"/>
<feature type="region of interest" description="Disordered" evidence="1">
    <location>
        <begin position="680"/>
        <end position="699"/>
    </location>
</feature>
<dbReference type="PANTHER" id="PTHR47655:SF2">
    <property type="entry name" value="QUINIC ACID UTILIZATION ACTIVATOR"/>
    <property type="match status" value="1"/>
</dbReference>
<dbReference type="PROSITE" id="PS50048">
    <property type="entry name" value="ZN2_CY6_FUNGAL_2"/>
    <property type="match status" value="1"/>
</dbReference>
<dbReference type="InterPro" id="IPR036864">
    <property type="entry name" value="Zn2-C6_fun-type_DNA-bd_sf"/>
</dbReference>
<feature type="compositionally biased region" description="Low complexity" evidence="1">
    <location>
        <begin position="747"/>
        <end position="761"/>
    </location>
</feature>
<dbReference type="EMBL" id="JAPDMZ010000010">
    <property type="protein sequence ID" value="KAK0556821.1"/>
    <property type="molecule type" value="Genomic_DNA"/>
</dbReference>
<dbReference type="Pfam" id="PF00172">
    <property type="entry name" value="Zn_clus"/>
    <property type="match status" value="1"/>
</dbReference>
<evidence type="ECO:0000256" key="1">
    <source>
        <dbReference type="SAM" id="MobiDB-lite"/>
    </source>
</evidence>
<feature type="region of interest" description="Disordered" evidence="1">
    <location>
        <begin position="434"/>
        <end position="465"/>
    </location>
</feature>
<dbReference type="AlphaFoldDB" id="A0AAN6GX05"/>
<gene>
    <name evidence="3" type="ORF">OC846_000848</name>
</gene>
<feature type="compositionally biased region" description="Low complexity" evidence="1">
    <location>
        <begin position="371"/>
        <end position="382"/>
    </location>
</feature>
<feature type="compositionally biased region" description="Low complexity" evidence="1">
    <location>
        <begin position="80"/>
        <end position="93"/>
    </location>
</feature>
<evidence type="ECO:0000313" key="4">
    <source>
        <dbReference type="Proteomes" id="UP001176517"/>
    </source>
</evidence>
<dbReference type="PROSITE" id="PS00463">
    <property type="entry name" value="ZN2_CY6_FUNGAL_1"/>
    <property type="match status" value="1"/>
</dbReference>
<feature type="region of interest" description="Disordered" evidence="1">
    <location>
        <begin position="588"/>
        <end position="660"/>
    </location>
</feature>
<feature type="region of interest" description="Disordered" evidence="1">
    <location>
        <begin position="705"/>
        <end position="761"/>
    </location>
</feature>
<protein>
    <recommendedName>
        <fullName evidence="2">Zn(2)-C6 fungal-type domain-containing protein</fullName>
    </recommendedName>
</protein>
<dbReference type="CDD" id="cd00067">
    <property type="entry name" value="GAL4"/>
    <property type="match status" value="1"/>
</dbReference>
<dbReference type="InterPro" id="IPR001138">
    <property type="entry name" value="Zn2Cys6_DnaBD"/>
</dbReference>
<feature type="compositionally biased region" description="Polar residues" evidence="1">
    <location>
        <begin position="434"/>
        <end position="446"/>
    </location>
</feature>
<dbReference type="Gene3D" id="4.10.240.10">
    <property type="entry name" value="Zn(2)-C6 fungal-type DNA-binding domain"/>
    <property type="match status" value="1"/>
</dbReference>
<dbReference type="SMART" id="SM00066">
    <property type="entry name" value="GAL4"/>
    <property type="match status" value="1"/>
</dbReference>
<keyword evidence="4" id="KW-1185">Reference proteome</keyword>
<evidence type="ECO:0000259" key="2">
    <source>
        <dbReference type="PROSITE" id="PS50048"/>
    </source>
</evidence>
<feature type="region of interest" description="Disordered" evidence="1">
    <location>
        <begin position="477"/>
        <end position="509"/>
    </location>
</feature>
<dbReference type="GO" id="GO:0045944">
    <property type="term" value="P:positive regulation of transcription by RNA polymerase II"/>
    <property type="evidence" value="ECO:0007669"/>
    <property type="project" value="TreeGrafter"/>
</dbReference>
<organism evidence="3 4">
    <name type="scientific">Tilletia horrida</name>
    <dbReference type="NCBI Taxonomy" id="155126"/>
    <lineage>
        <taxon>Eukaryota</taxon>
        <taxon>Fungi</taxon>
        <taxon>Dikarya</taxon>
        <taxon>Basidiomycota</taxon>
        <taxon>Ustilaginomycotina</taxon>
        <taxon>Exobasidiomycetes</taxon>
        <taxon>Tilletiales</taxon>
        <taxon>Tilletiaceae</taxon>
        <taxon>Tilletia</taxon>
    </lineage>
</organism>
<feature type="domain" description="Zn(2)-C6 fungal-type" evidence="2">
    <location>
        <begin position="103"/>
        <end position="133"/>
    </location>
</feature>
<dbReference type="Proteomes" id="UP001176517">
    <property type="component" value="Unassembled WGS sequence"/>
</dbReference>
<feature type="compositionally biased region" description="Polar residues" evidence="1">
    <location>
        <begin position="589"/>
        <end position="635"/>
    </location>
</feature>
<dbReference type="InterPro" id="IPR052783">
    <property type="entry name" value="Metabolic/Drug-Res_Regulator"/>
</dbReference>
<comment type="caution">
    <text evidence="3">The sequence shown here is derived from an EMBL/GenBank/DDBJ whole genome shotgun (WGS) entry which is preliminary data.</text>
</comment>
<accession>A0AAN6GX05</accession>
<feature type="region of interest" description="Disordered" evidence="1">
    <location>
        <begin position="1"/>
        <end position="103"/>
    </location>
</feature>
<dbReference type="PANTHER" id="PTHR47655">
    <property type="entry name" value="QUINIC ACID UTILIZATION ACTIVATOR"/>
    <property type="match status" value="1"/>
</dbReference>
<dbReference type="SUPFAM" id="SSF57701">
    <property type="entry name" value="Zn2/Cys6 DNA-binding domain"/>
    <property type="match status" value="1"/>
</dbReference>
<feature type="compositionally biased region" description="Polar residues" evidence="1">
    <location>
        <begin position="454"/>
        <end position="463"/>
    </location>
</feature>
<feature type="compositionally biased region" description="Acidic residues" evidence="1">
    <location>
        <begin position="36"/>
        <end position="46"/>
    </location>
</feature>
<dbReference type="GO" id="GO:0000981">
    <property type="term" value="F:DNA-binding transcription factor activity, RNA polymerase II-specific"/>
    <property type="evidence" value="ECO:0007669"/>
    <property type="project" value="InterPro"/>
</dbReference>
<feature type="region of interest" description="Disordered" evidence="1">
    <location>
        <begin position="174"/>
        <end position="215"/>
    </location>
</feature>